<evidence type="ECO:0000313" key="5">
    <source>
        <dbReference type="Proteomes" id="UP000317043"/>
    </source>
</evidence>
<dbReference type="InParanoid" id="A0A543ATV0"/>
<evidence type="ECO:0000313" key="4">
    <source>
        <dbReference type="EMBL" id="TQL75998.1"/>
    </source>
</evidence>
<feature type="binding site" evidence="2">
    <location>
        <position position="302"/>
    </location>
    <ligand>
        <name>Mg(2+)</name>
        <dbReference type="ChEBI" id="CHEBI:18420"/>
    </ligand>
</feature>
<proteinExistence type="inferred from homology"/>
<comment type="caution">
    <text evidence="4">The sequence shown here is derived from an EMBL/GenBank/DDBJ whole genome shotgun (WGS) entry which is preliminary data.</text>
</comment>
<name>A0A543ATV0_9ACTN</name>
<keyword evidence="5" id="KW-1185">Reference proteome</keyword>
<dbReference type="PANTHER" id="PTHR11596:SF72">
    <property type="entry name" value="ALKALINE PHOSPHATASE"/>
    <property type="match status" value="1"/>
</dbReference>
<comment type="similarity">
    <text evidence="3">Belongs to the alkaline phosphatase family.</text>
</comment>
<feature type="active site" description="Phosphoserine intermediate" evidence="1">
    <location>
        <position position="243"/>
    </location>
</feature>
<organism evidence="4 5">
    <name type="scientific">Stackebrandtia endophytica</name>
    <dbReference type="NCBI Taxonomy" id="1496996"/>
    <lineage>
        <taxon>Bacteria</taxon>
        <taxon>Bacillati</taxon>
        <taxon>Actinomycetota</taxon>
        <taxon>Actinomycetes</taxon>
        <taxon>Glycomycetales</taxon>
        <taxon>Glycomycetaceae</taxon>
        <taxon>Stackebrandtia</taxon>
    </lineage>
</organism>
<dbReference type="PROSITE" id="PS51318">
    <property type="entry name" value="TAT"/>
    <property type="match status" value="1"/>
</dbReference>
<keyword evidence="2" id="KW-0460">Magnesium</keyword>
<feature type="binding site" evidence="2">
    <location>
        <position position="492"/>
    </location>
    <ligand>
        <name>Zn(2+)</name>
        <dbReference type="ChEBI" id="CHEBI:29105"/>
        <label>2</label>
    </ligand>
</feature>
<gene>
    <name evidence="4" type="ORF">FB566_1518</name>
</gene>
<dbReference type="OrthoDB" id="9794455at2"/>
<evidence type="ECO:0000256" key="3">
    <source>
        <dbReference type="RuleBase" id="RU003946"/>
    </source>
</evidence>
<evidence type="ECO:0000256" key="1">
    <source>
        <dbReference type="PIRSR" id="PIRSR601952-1"/>
    </source>
</evidence>
<dbReference type="SMART" id="SM00098">
    <property type="entry name" value="alkPPc"/>
    <property type="match status" value="1"/>
</dbReference>
<dbReference type="RefSeq" id="WP_142036744.1">
    <property type="nucleotide sequence ID" value="NZ_JBHTGS010000001.1"/>
</dbReference>
<dbReference type="CDD" id="cd16012">
    <property type="entry name" value="ALP"/>
    <property type="match status" value="1"/>
</dbReference>
<comment type="cofactor">
    <cofactor evidence="2">
        <name>Zn(2+)</name>
        <dbReference type="ChEBI" id="CHEBI:29105"/>
    </cofactor>
    <text evidence="2">Binds 2 Zn(2+) ions.</text>
</comment>
<evidence type="ECO:0000256" key="2">
    <source>
        <dbReference type="PIRSR" id="PIRSR601952-2"/>
    </source>
</evidence>
<protein>
    <submittedName>
        <fullName evidence="4">Alkaline phosphatase</fullName>
    </submittedName>
</protein>
<keyword evidence="2" id="KW-0479">Metal-binding</keyword>
<feature type="binding site" evidence="2">
    <location>
        <position position="449"/>
    </location>
    <ligand>
        <name>Zn(2+)</name>
        <dbReference type="ChEBI" id="CHEBI:29105"/>
        <label>2</label>
    </ligand>
</feature>
<dbReference type="InterPro" id="IPR017850">
    <property type="entry name" value="Alkaline_phosphatase_core_sf"/>
</dbReference>
<dbReference type="InterPro" id="IPR001952">
    <property type="entry name" value="Alkaline_phosphatase"/>
</dbReference>
<feature type="binding site" evidence="2">
    <location>
        <position position="444"/>
    </location>
    <ligand>
        <name>Mg(2+)</name>
        <dbReference type="ChEBI" id="CHEBI:18420"/>
    </ligand>
</feature>
<feature type="binding site" evidence="2">
    <location>
        <position position="304"/>
    </location>
    <ligand>
        <name>Mg(2+)</name>
        <dbReference type="ChEBI" id="CHEBI:18420"/>
    </ligand>
</feature>
<dbReference type="PANTHER" id="PTHR11596">
    <property type="entry name" value="ALKALINE PHOSPHATASE"/>
    <property type="match status" value="1"/>
</dbReference>
<sequence>MSSDHDLPVSTHTRRSIFKLGGGAVAAATFVGVAATPASADPAGSTTEAVDRVPRNYSTRDPHAGTVRTRRKRRGSDPVITILPIDNAKFRAGGRFDLRVEVDGVTPIDAKVTIRVAGPTGPAAVLDKKAHRPYAASDQVVILYPDLTYPEPGEYTVEVTVVRKGAKTIRASVTHEVVGAGEGGAKNVVFFLGDGMGTAAITGARLLSKGMTQGKYRGLLAMDTMDDCGLVGTSGADSIATDSANSMSAYMCGHKSSVNAMGVYESSETDHDRHPRVETMAELVKRTRGMSVGIVSTAEVQDATPAAVFAHTRQRAEYLAIMDQALDPVRRPEVLMGGGLASLLPKSHEDSRREDDRDLVEEFQAEGYSFASTRAELSKVADESPDRLLGLFHTRNLNVYLDRQQIRDPKVLGDWDDQPTLMEMTAAALRVLEKNDEGFFLMVEAASIDKMEHPLDGPRAVYDTIELDQTLRLVREWAADRDDTLIVVTADHNHAMSIAGTHDTREGAGRDGNGVYGDAGFPTYVDSDGDGFPDDPDPDVQLFFGWSNHPDHTDDFQHNPTFLDPAVIDDETGRAVPNPQRDPDAELQLGNLPVSSTTCVHTVEDVSIFASGPGSHRFNAFLDNTEVFHRMIDALGIDATRDR</sequence>
<dbReference type="EMBL" id="VFOW01000001">
    <property type="protein sequence ID" value="TQL75998.1"/>
    <property type="molecule type" value="Genomic_DNA"/>
</dbReference>
<accession>A0A543ATV0</accession>
<feature type="binding site" evidence="2">
    <location>
        <position position="453"/>
    </location>
    <ligand>
        <name>Zn(2+)</name>
        <dbReference type="ChEBI" id="CHEBI:29105"/>
        <label>2</label>
    </ligand>
</feature>
<dbReference type="PRINTS" id="PR00113">
    <property type="entry name" value="ALKPHPHTASE"/>
</dbReference>
<dbReference type="GO" id="GO:0046872">
    <property type="term" value="F:metal ion binding"/>
    <property type="evidence" value="ECO:0007669"/>
    <property type="project" value="UniProtKB-KW"/>
</dbReference>
<dbReference type="Proteomes" id="UP000317043">
    <property type="component" value="Unassembled WGS sequence"/>
</dbReference>
<feature type="binding site" evidence="2">
    <location>
        <position position="491"/>
    </location>
    <ligand>
        <name>Zn(2+)</name>
        <dbReference type="ChEBI" id="CHEBI:29105"/>
        <label>2</label>
    </ligand>
</feature>
<reference evidence="4 5" key="1">
    <citation type="submission" date="2019-06" db="EMBL/GenBank/DDBJ databases">
        <title>Sequencing the genomes of 1000 actinobacteria strains.</title>
        <authorList>
            <person name="Klenk H.-P."/>
        </authorList>
    </citation>
    <scope>NUCLEOTIDE SEQUENCE [LARGE SCALE GENOMIC DNA]</scope>
    <source>
        <strain evidence="4 5">DSM 45928</strain>
    </source>
</reference>
<comment type="cofactor">
    <cofactor evidence="2">
        <name>Mg(2+)</name>
        <dbReference type="ChEBI" id="CHEBI:18420"/>
    </cofactor>
    <text evidence="2">Binds 1 Mg(2+) ion.</text>
</comment>
<dbReference type="InterPro" id="IPR006311">
    <property type="entry name" value="TAT_signal"/>
</dbReference>
<dbReference type="SUPFAM" id="SSF53649">
    <property type="entry name" value="Alkaline phosphatase-like"/>
    <property type="match status" value="1"/>
</dbReference>
<feature type="binding site" evidence="2">
    <location>
        <position position="194"/>
    </location>
    <ligand>
        <name>Zn(2+)</name>
        <dbReference type="ChEBI" id="CHEBI:29105"/>
        <label>2</label>
    </ligand>
</feature>
<dbReference type="GO" id="GO:0004035">
    <property type="term" value="F:alkaline phosphatase activity"/>
    <property type="evidence" value="ECO:0007669"/>
    <property type="project" value="TreeGrafter"/>
</dbReference>
<feature type="binding site" evidence="2">
    <location>
        <position position="601"/>
    </location>
    <ligand>
        <name>Zn(2+)</name>
        <dbReference type="ChEBI" id="CHEBI:29105"/>
        <label>2</label>
    </ligand>
</feature>
<feature type="binding site" evidence="2">
    <location>
        <position position="194"/>
    </location>
    <ligand>
        <name>Mg(2+)</name>
        <dbReference type="ChEBI" id="CHEBI:18420"/>
    </ligand>
</feature>
<dbReference type="Gene3D" id="3.40.720.10">
    <property type="entry name" value="Alkaline Phosphatase, subunit A"/>
    <property type="match status" value="1"/>
</dbReference>
<dbReference type="AlphaFoldDB" id="A0A543ATV0"/>
<keyword evidence="2" id="KW-0862">Zinc</keyword>
<dbReference type="Pfam" id="PF00245">
    <property type="entry name" value="Alk_phosphatase"/>
    <property type="match status" value="1"/>
</dbReference>